<keyword evidence="1" id="KW-1133">Transmembrane helix</keyword>
<accession>A0A7S7NNA9</accession>
<dbReference type="Proteomes" id="UP000593892">
    <property type="component" value="Chromosome"/>
</dbReference>
<reference evidence="2 3" key="1">
    <citation type="submission" date="2020-10" db="EMBL/GenBank/DDBJ databases">
        <title>Complete genome sequence of Paludibaculum fermentans P105T, a facultatively anaerobic acidobacterium capable of dissimilatory Fe(III) reduction.</title>
        <authorList>
            <person name="Dedysh S.N."/>
            <person name="Beletsky A.V."/>
            <person name="Kulichevskaya I.S."/>
            <person name="Mardanov A.V."/>
            <person name="Ravin N.V."/>
        </authorList>
    </citation>
    <scope>NUCLEOTIDE SEQUENCE [LARGE SCALE GENOMIC DNA]</scope>
    <source>
        <strain evidence="2 3">P105</strain>
    </source>
</reference>
<feature type="transmembrane region" description="Helical" evidence="1">
    <location>
        <begin position="40"/>
        <end position="59"/>
    </location>
</feature>
<evidence type="ECO:0000256" key="1">
    <source>
        <dbReference type="SAM" id="Phobius"/>
    </source>
</evidence>
<gene>
    <name evidence="2" type="ORF">IRI77_28850</name>
</gene>
<dbReference type="KEGG" id="pfer:IRI77_28850"/>
<dbReference type="RefSeq" id="WP_194448430.1">
    <property type="nucleotide sequence ID" value="NZ_CP063849.1"/>
</dbReference>
<proteinExistence type="predicted"/>
<keyword evidence="3" id="KW-1185">Reference proteome</keyword>
<name>A0A7S7NNA9_PALFE</name>
<sequence>MNAFAKYIVGPIDRERYILASLAALGVESRYELKFPDHPLAVYVFGCVLMTVLSSARLVDLGASR</sequence>
<keyword evidence="1" id="KW-0472">Membrane</keyword>
<evidence type="ECO:0000313" key="2">
    <source>
        <dbReference type="EMBL" id="QOY86761.1"/>
    </source>
</evidence>
<dbReference type="EMBL" id="CP063849">
    <property type="protein sequence ID" value="QOY86761.1"/>
    <property type="molecule type" value="Genomic_DNA"/>
</dbReference>
<protein>
    <submittedName>
        <fullName evidence="2">Uncharacterized protein</fullName>
    </submittedName>
</protein>
<dbReference type="AlphaFoldDB" id="A0A7S7NNA9"/>
<keyword evidence="1" id="KW-0812">Transmembrane</keyword>
<organism evidence="2 3">
    <name type="scientific">Paludibaculum fermentans</name>
    <dbReference type="NCBI Taxonomy" id="1473598"/>
    <lineage>
        <taxon>Bacteria</taxon>
        <taxon>Pseudomonadati</taxon>
        <taxon>Acidobacteriota</taxon>
        <taxon>Terriglobia</taxon>
        <taxon>Bryobacterales</taxon>
        <taxon>Bryobacteraceae</taxon>
        <taxon>Paludibaculum</taxon>
    </lineage>
</organism>
<evidence type="ECO:0000313" key="3">
    <source>
        <dbReference type="Proteomes" id="UP000593892"/>
    </source>
</evidence>